<dbReference type="STRING" id="1802399.A3E39_04390"/>
<evidence type="ECO:0000256" key="3">
    <source>
        <dbReference type="SAM" id="SignalP"/>
    </source>
</evidence>
<evidence type="ECO:0000259" key="4">
    <source>
        <dbReference type="Pfam" id="PF00127"/>
    </source>
</evidence>
<reference evidence="5 6" key="1">
    <citation type="journal article" date="2016" name="Nat. Commun.">
        <title>Thousands of microbial genomes shed light on interconnected biogeochemical processes in an aquifer system.</title>
        <authorList>
            <person name="Anantharaman K."/>
            <person name="Brown C.T."/>
            <person name="Hug L.A."/>
            <person name="Sharon I."/>
            <person name="Castelle C.J."/>
            <person name="Probst A.J."/>
            <person name="Thomas B.C."/>
            <person name="Singh A."/>
            <person name="Wilkins M.J."/>
            <person name="Karaoz U."/>
            <person name="Brodie E.L."/>
            <person name="Williams K.H."/>
            <person name="Hubbard S.S."/>
            <person name="Banfield J.F."/>
        </authorList>
    </citation>
    <scope>NUCLEOTIDE SEQUENCE [LARGE SCALE GENOMIC DNA]</scope>
</reference>
<dbReference type="InterPro" id="IPR052721">
    <property type="entry name" value="ET_Amicyanin"/>
</dbReference>
<gene>
    <name evidence="5" type="ORF">A3E39_04390</name>
</gene>
<dbReference type="PANTHER" id="PTHR36507">
    <property type="entry name" value="BLL1555 PROTEIN"/>
    <property type="match status" value="1"/>
</dbReference>
<evidence type="ECO:0000313" key="6">
    <source>
        <dbReference type="Proteomes" id="UP000176603"/>
    </source>
</evidence>
<dbReference type="InterPro" id="IPR008972">
    <property type="entry name" value="Cupredoxin"/>
</dbReference>
<dbReference type="Proteomes" id="UP000176603">
    <property type="component" value="Unassembled WGS sequence"/>
</dbReference>
<dbReference type="SUPFAM" id="SSF49503">
    <property type="entry name" value="Cupredoxins"/>
    <property type="match status" value="1"/>
</dbReference>
<evidence type="ECO:0000313" key="5">
    <source>
        <dbReference type="EMBL" id="OGL78126.1"/>
    </source>
</evidence>
<accession>A0A1F7UIK0</accession>
<comment type="caution">
    <text evidence="5">The sequence shown here is derived from an EMBL/GenBank/DDBJ whole genome shotgun (WGS) entry which is preliminary data.</text>
</comment>
<dbReference type="PROSITE" id="PS51257">
    <property type="entry name" value="PROKAR_LIPOPROTEIN"/>
    <property type="match status" value="1"/>
</dbReference>
<dbReference type="GO" id="GO:0005507">
    <property type="term" value="F:copper ion binding"/>
    <property type="evidence" value="ECO:0007669"/>
    <property type="project" value="InterPro"/>
</dbReference>
<dbReference type="PANTHER" id="PTHR36507:SF1">
    <property type="entry name" value="BLL1555 PROTEIN"/>
    <property type="match status" value="1"/>
</dbReference>
<dbReference type="GO" id="GO:0009055">
    <property type="term" value="F:electron transfer activity"/>
    <property type="evidence" value="ECO:0007669"/>
    <property type="project" value="InterPro"/>
</dbReference>
<protein>
    <recommendedName>
        <fullName evidence="4">Blue (type 1) copper domain-containing protein</fullName>
    </recommendedName>
</protein>
<evidence type="ECO:0000256" key="1">
    <source>
        <dbReference type="ARBA" id="ARBA00022723"/>
    </source>
</evidence>
<organism evidence="5 6">
    <name type="scientific">Candidatus Uhrbacteria bacterium RIFCSPHIGHO2_12_FULL_60_25</name>
    <dbReference type="NCBI Taxonomy" id="1802399"/>
    <lineage>
        <taxon>Bacteria</taxon>
        <taxon>Candidatus Uhriibacteriota</taxon>
    </lineage>
</organism>
<feature type="signal peptide" evidence="3">
    <location>
        <begin position="1"/>
        <end position="26"/>
    </location>
</feature>
<dbReference type="Pfam" id="PF00127">
    <property type="entry name" value="Copper-bind"/>
    <property type="match status" value="1"/>
</dbReference>
<keyword evidence="2" id="KW-0186">Copper</keyword>
<proteinExistence type="predicted"/>
<evidence type="ECO:0000256" key="2">
    <source>
        <dbReference type="ARBA" id="ARBA00023008"/>
    </source>
</evidence>
<sequence length="134" mass="14364">MKNHSHVTKLISLAAGVILLGQGCFAPRPTPPVQAPPTSSNPSDAGRFVEYVNGGFSPNEIQIAPGTTVTFVNKTSQPLWVASDPHPAHTNLAGFDSKTVLDQGESYAFTFENVGKWDFHNHKSPGVKGRVIVK</sequence>
<name>A0A1F7UIK0_9BACT</name>
<keyword evidence="1" id="KW-0479">Metal-binding</keyword>
<dbReference type="AlphaFoldDB" id="A0A1F7UIK0"/>
<keyword evidence="3" id="KW-0732">Signal</keyword>
<feature type="chain" id="PRO_5009533030" description="Blue (type 1) copper domain-containing protein" evidence="3">
    <location>
        <begin position="27"/>
        <end position="134"/>
    </location>
</feature>
<dbReference type="EMBL" id="MGEH01000037">
    <property type="protein sequence ID" value="OGL78126.1"/>
    <property type="molecule type" value="Genomic_DNA"/>
</dbReference>
<dbReference type="InterPro" id="IPR000923">
    <property type="entry name" value="BlueCu_1"/>
</dbReference>
<feature type="domain" description="Blue (type 1) copper" evidence="4">
    <location>
        <begin position="56"/>
        <end position="134"/>
    </location>
</feature>
<dbReference type="Gene3D" id="2.60.40.420">
    <property type="entry name" value="Cupredoxins - blue copper proteins"/>
    <property type="match status" value="1"/>
</dbReference>